<dbReference type="GO" id="GO:0015716">
    <property type="term" value="P:organic phosphonate transport"/>
    <property type="evidence" value="ECO:0007669"/>
    <property type="project" value="InterPro"/>
</dbReference>
<name>A0A2N8L3M1_9BURK</name>
<dbReference type="AlphaFoldDB" id="A0A2N8L3M1"/>
<sequence>MFRKLLLASCTLLASTLSHAQDINFGIISTESAAHLKADWAPILADMEAKTGYKVKAFFANDYAGIIEAMRFNKVQMAWMGNKSGMEAVDRAGGEVFAQTSYADGALGYHSLLITHKESGIKNVDQVLKNPREYNYGAGDPQSTSGTLVPGYYLYALNGIDPKTHYKSSRAGNHESNLMATAAKQVDVAITNTEVFEKFQKREADKAKSIHILWKSPLIAADPMVWRADLSADMKAKLKGFFLSYGRGESEQAKRELAHLAKLTFGVFNESSNKQLVPFRQLELFKDKAKLEADDKMDAATKQGKLAEIQKKLAELNAQLASAK</sequence>
<dbReference type="EMBL" id="POSP01000001">
    <property type="protein sequence ID" value="PND40295.1"/>
    <property type="molecule type" value="Genomic_DNA"/>
</dbReference>
<dbReference type="NCBIfam" id="TIGR01098">
    <property type="entry name" value="3A0109s03R"/>
    <property type="match status" value="1"/>
</dbReference>
<evidence type="ECO:0000256" key="1">
    <source>
        <dbReference type="ARBA" id="ARBA00007162"/>
    </source>
</evidence>
<dbReference type="GO" id="GO:0055085">
    <property type="term" value="P:transmembrane transport"/>
    <property type="evidence" value="ECO:0007669"/>
    <property type="project" value="InterPro"/>
</dbReference>
<dbReference type="PANTHER" id="PTHR35841">
    <property type="entry name" value="PHOSPHONATES-BINDING PERIPLASMIC PROTEIN"/>
    <property type="match status" value="1"/>
</dbReference>
<evidence type="ECO:0000256" key="2">
    <source>
        <dbReference type="ARBA" id="ARBA00022729"/>
    </source>
</evidence>
<feature type="signal peptide" evidence="3">
    <location>
        <begin position="1"/>
        <end position="20"/>
    </location>
</feature>
<dbReference type="InterPro" id="IPR017797">
    <property type="entry name" value="Phosphnate-bd"/>
</dbReference>
<dbReference type="Pfam" id="PF12974">
    <property type="entry name" value="Phosphonate-bd"/>
    <property type="match status" value="1"/>
</dbReference>
<keyword evidence="5" id="KW-1185">Reference proteome</keyword>
<gene>
    <name evidence="4" type="primary">phnD</name>
    <name evidence="4" type="ORF">C1O66_02645</name>
</gene>
<comment type="similarity">
    <text evidence="1">Belongs to the phosphate/phosphite/phosphonate binding protein family.</text>
</comment>
<dbReference type="PANTHER" id="PTHR35841:SF1">
    <property type="entry name" value="PHOSPHONATES-BINDING PERIPLASMIC PROTEIN"/>
    <property type="match status" value="1"/>
</dbReference>
<evidence type="ECO:0000313" key="4">
    <source>
        <dbReference type="EMBL" id="PND40295.1"/>
    </source>
</evidence>
<dbReference type="InterPro" id="IPR005770">
    <property type="entry name" value="PhnD"/>
</dbReference>
<evidence type="ECO:0000256" key="3">
    <source>
        <dbReference type="SAM" id="SignalP"/>
    </source>
</evidence>
<evidence type="ECO:0000313" key="5">
    <source>
        <dbReference type="Proteomes" id="UP000235916"/>
    </source>
</evidence>
<dbReference type="Gene3D" id="3.40.190.10">
    <property type="entry name" value="Periplasmic binding protein-like II"/>
    <property type="match status" value="2"/>
</dbReference>
<reference evidence="4 5" key="1">
    <citation type="submission" date="2018-01" db="EMBL/GenBank/DDBJ databases">
        <title>Draft genome sequence of Paucibacter aquatile CR182 isolated from freshwater of the Nakdong River.</title>
        <authorList>
            <person name="Choi A."/>
            <person name="Chung E.J."/>
        </authorList>
    </citation>
    <scope>NUCLEOTIDE SEQUENCE [LARGE SCALE GENOMIC DNA]</scope>
    <source>
        <strain evidence="4 5">CR182</strain>
    </source>
</reference>
<accession>A0A2N8L3M1</accession>
<organism evidence="4 5">
    <name type="scientific">Kinneretia aquatilis</name>
    <dbReference type="NCBI Taxonomy" id="2070761"/>
    <lineage>
        <taxon>Bacteria</taxon>
        <taxon>Pseudomonadati</taxon>
        <taxon>Pseudomonadota</taxon>
        <taxon>Betaproteobacteria</taxon>
        <taxon>Burkholderiales</taxon>
        <taxon>Sphaerotilaceae</taxon>
        <taxon>Roseateles</taxon>
    </lineage>
</organism>
<dbReference type="SUPFAM" id="SSF53850">
    <property type="entry name" value="Periplasmic binding protein-like II"/>
    <property type="match status" value="1"/>
</dbReference>
<dbReference type="GO" id="GO:0043190">
    <property type="term" value="C:ATP-binding cassette (ABC) transporter complex"/>
    <property type="evidence" value="ECO:0007669"/>
    <property type="project" value="InterPro"/>
</dbReference>
<dbReference type="NCBIfam" id="TIGR03431">
    <property type="entry name" value="PhnD"/>
    <property type="match status" value="1"/>
</dbReference>
<proteinExistence type="inferred from homology"/>
<dbReference type="Proteomes" id="UP000235916">
    <property type="component" value="Unassembled WGS sequence"/>
</dbReference>
<keyword evidence="2 3" id="KW-0732">Signal</keyword>
<dbReference type="RefSeq" id="WP_102766429.1">
    <property type="nucleotide sequence ID" value="NZ_POSP01000001.1"/>
</dbReference>
<comment type="caution">
    <text evidence="4">The sequence shown here is derived from an EMBL/GenBank/DDBJ whole genome shotgun (WGS) entry which is preliminary data.</text>
</comment>
<dbReference type="Gene3D" id="1.20.58.90">
    <property type="match status" value="1"/>
</dbReference>
<protein>
    <submittedName>
        <fullName evidence="4">Phosphonate ABC transporter substrate-binding protein</fullName>
    </submittedName>
</protein>
<feature type="chain" id="PRO_5014931969" evidence="3">
    <location>
        <begin position="21"/>
        <end position="324"/>
    </location>
</feature>
<dbReference type="OrthoDB" id="5318791at2"/>